<reference evidence="2" key="1">
    <citation type="submission" date="2020-07" db="EMBL/GenBank/DDBJ databases">
        <title>Multicomponent nature underlies the extraordinary mechanical properties of spider dragline silk.</title>
        <authorList>
            <person name="Kono N."/>
            <person name="Nakamura H."/>
            <person name="Mori M."/>
            <person name="Yoshida Y."/>
            <person name="Ohtoshi R."/>
            <person name="Malay A.D."/>
            <person name="Moran D.A.P."/>
            <person name="Tomita M."/>
            <person name="Numata K."/>
            <person name="Arakawa K."/>
        </authorList>
    </citation>
    <scope>NUCLEOTIDE SEQUENCE</scope>
</reference>
<evidence type="ECO:0000313" key="3">
    <source>
        <dbReference type="Proteomes" id="UP000887116"/>
    </source>
</evidence>
<keyword evidence="1" id="KW-1133">Transmembrane helix</keyword>
<keyword evidence="3" id="KW-1185">Reference proteome</keyword>
<accession>A0A8X6H8S0</accession>
<evidence type="ECO:0000313" key="2">
    <source>
        <dbReference type="EMBL" id="GFR18913.1"/>
    </source>
</evidence>
<feature type="transmembrane region" description="Helical" evidence="1">
    <location>
        <begin position="12"/>
        <end position="35"/>
    </location>
</feature>
<name>A0A8X6H8S0_TRICU</name>
<sequence length="126" mass="13593">MIIKDSKAYSPIYLNSTFFCQNVTFILWGYVYVAIDEASIILRIQLFVHDPPAYPDLTTSLLENAATALASAAAICSESECFDNATVSVNPKTTPDPFALPFLTVISNPCAMSDPAICADPPALLI</sequence>
<comment type="caution">
    <text evidence="2">The sequence shown here is derived from an EMBL/GenBank/DDBJ whole genome shotgun (WGS) entry which is preliminary data.</text>
</comment>
<dbReference type="Proteomes" id="UP000887116">
    <property type="component" value="Unassembled WGS sequence"/>
</dbReference>
<keyword evidence="1" id="KW-0812">Transmembrane</keyword>
<protein>
    <submittedName>
        <fullName evidence="2">Uncharacterized protein</fullName>
    </submittedName>
</protein>
<keyword evidence="1" id="KW-0472">Membrane</keyword>
<dbReference type="EMBL" id="BMAO01027689">
    <property type="protein sequence ID" value="GFR18913.1"/>
    <property type="molecule type" value="Genomic_DNA"/>
</dbReference>
<dbReference type="AlphaFoldDB" id="A0A8X6H8S0"/>
<gene>
    <name evidence="2" type="ORF">TNCT_611741</name>
</gene>
<organism evidence="2 3">
    <name type="scientific">Trichonephila clavata</name>
    <name type="common">Joro spider</name>
    <name type="synonym">Nephila clavata</name>
    <dbReference type="NCBI Taxonomy" id="2740835"/>
    <lineage>
        <taxon>Eukaryota</taxon>
        <taxon>Metazoa</taxon>
        <taxon>Ecdysozoa</taxon>
        <taxon>Arthropoda</taxon>
        <taxon>Chelicerata</taxon>
        <taxon>Arachnida</taxon>
        <taxon>Araneae</taxon>
        <taxon>Araneomorphae</taxon>
        <taxon>Entelegynae</taxon>
        <taxon>Araneoidea</taxon>
        <taxon>Nephilidae</taxon>
        <taxon>Trichonephila</taxon>
    </lineage>
</organism>
<evidence type="ECO:0000256" key="1">
    <source>
        <dbReference type="SAM" id="Phobius"/>
    </source>
</evidence>
<proteinExistence type="predicted"/>